<dbReference type="GO" id="GO:0051537">
    <property type="term" value="F:2 iron, 2 sulfur cluster binding"/>
    <property type="evidence" value="ECO:0007669"/>
    <property type="project" value="UniProtKB-KW"/>
</dbReference>
<dbReference type="InterPro" id="IPR006058">
    <property type="entry name" value="2Fe2S_fd_BS"/>
</dbReference>
<dbReference type="Pfam" id="PF00111">
    <property type="entry name" value="Fer2"/>
    <property type="match status" value="1"/>
</dbReference>
<dbReference type="CDD" id="cd00207">
    <property type="entry name" value="fer2"/>
    <property type="match status" value="1"/>
</dbReference>
<dbReference type="SUPFAM" id="SSF63380">
    <property type="entry name" value="Riboflavin synthase domain-like"/>
    <property type="match status" value="1"/>
</dbReference>
<evidence type="ECO:0000259" key="8">
    <source>
        <dbReference type="PROSITE" id="PS51085"/>
    </source>
</evidence>
<evidence type="ECO:0000256" key="1">
    <source>
        <dbReference type="ARBA" id="ARBA00001974"/>
    </source>
</evidence>
<dbReference type="PROSITE" id="PS51085">
    <property type="entry name" value="2FE2S_FER_2"/>
    <property type="match status" value="1"/>
</dbReference>
<accession>A0A561SXB2</accession>
<evidence type="ECO:0000256" key="5">
    <source>
        <dbReference type="ARBA" id="ARBA00023002"/>
    </source>
</evidence>
<keyword evidence="3" id="KW-0001">2Fe-2S</keyword>
<sequence length="315" mass="33781">MADPFEGEVVVVSRRAESDGVVSLELGLPSGDPVPSWEPGAHIDLVLPGGLTRQYSLCGPVENDKSWRVAVLREPDGRGGSRWVHDHAHEGCTLTARGPRNHFPLLGSPRYLFIAGGIGITPLLPMISQVHASGAGWELHYGGRERASMAFLDELEGYGDHVTIRPEDQLGMLDLATVLAGPDRSTLVYCCGPAGLIDAVEERCRTWPPGALHVERFTNVITPSGDDAEFEVELRGSGVTVTVPAHLSILEAVENAGVPVLSSCTEGTCGTCETTVLEGEVDHRDVVLTDEERDAGETMMICVSRARCGRLVLDL</sequence>
<dbReference type="GO" id="GO:0046872">
    <property type="term" value="F:metal ion binding"/>
    <property type="evidence" value="ECO:0007669"/>
    <property type="project" value="UniProtKB-KW"/>
</dbReference>
<dbReference type="PROSITE" id="PS51384">
    <property type="entry name" value="FAD_FR"/>
    <property type="match status" value="1"/>
</dbReference>
<keyword evidence="6" id="KW-0408">Iron</keyword>
<dbReference type="EMBL" id="VIWU01000001">
    <property type="protein sequence ID" value="TWF79508.1"/>
    <property type="molecule type" value="Genomic_DNA"/>
</dbReference>
<dbReference type="CDD" id="cd06185">
    <property type="entry name" value="PDR_like"/>
    <property type="match status" value="1"/>
</dbReference>
<feature type="domain" description="2Fe-2S ferredoxin-type" evidence="8">
    <location>
        <begin position="228"/>
        <end position="315"/>
    </location>
</feature>
<keyword evidence="2" id="KW-0285">Flavoprotein</keyword>
<evidence type="ECO:0000259" key="9">
    <source>
        <dbReference type="PROSITE" id="PS51384"/>
    </source>
</evidence>
<dbReference type="Gene3D" id="2.40.30.10">
    <property type="entry name" value="Translation factors"/>
    <property type="match status" value="1"/>
</dbReference>
<dbReference type="Gene3D" id="3.10.20.30">
    <property type="match status" value="1"/>
</dbReference>
<dbReference type="InterPro" id="IPR017927">
    <property type="entry name" value="FAD-bd_FR_type"/>
</dbReference>
<dbReference type="PRINTS" id="PR00409">
    <property type="entry name" value="PHDIOXRDTASE"/>
</dbReference>
<dbReference type="GO" id="GO:0016491">
    <property type="term" value="F:oxidoreductase activity"/>
    <property type="evidence" value="ECO:0007669"/>
    <property type="project" value="UniProtKB-KW"/>
</dbReference>
<evidence type="ECO:0000313" key="11">
    <source>
        <dbReference type="Proteomes" id="UP000321261"/>
    </source>
</evidence>
<protein>
    <submittedName>
        <fullName evidence="10">Ferredoxin-NADP reductase</fullName>
    </submittedName>
</protein>
<dbReference type="PANTHER" id="PTHR47354:SF1">
    <property type="entry name" value="CARNITINE MONOOXYGENASE REDUCTASE SUBUNIT"/>
    <property type="match status" value="1"/>
</dbReference>
<evidence type="ECO:0000256" key="7">
    <source>
        <dbReference type="ARBA" id="ARBA00023014"/>
    </source>
</evidence>
<comment type="caution">
    <text evidence="10">The sequence shown here is derived from an EMBL/GenBank/DDBJ whole genome shotgun (WGS) entry which is preliminary data.</text>
</comment>
<dbReference type="InterPro" id="IPR036010">
    <property type="entry name" value="2Fe-2S_ferredoxin-like_sf"/>
</dbReference>
<organism evidence="10 11">
    <name type="scientific">Pseudonocardia hierapolitana</name>
    <dbReference type="NCBI Taxonomy" id="1128676"/>
    <lineage>
        <taxon>Bacteria</taxon>
        <taxon>Bacillati</taxon>
        <taxon>Actinomycetota</taxon>
        <taxon>Actinomycetes</taxon>
        <taxon>Pseudonocardiales</taxon>
        <taxon>Pseudonocardiaceae</taxon>
        <taxon>Pseudonocardia</taxon>
    </lineage>
</organism>
<evidence type="ECO:0000256" key="2">
    <source>
        <dbReference type="ARBA" id="ARBA00022630"/>
    </source>
</evidence>
<evidence type="ECO:0000256" key="4">
    <source>
        <dbReference type="ARBA" id="ARBA00022723"/>
    </source>
</evidence>
<dbReference type="InterPro" id="IPR001041">
    <property type="entry name" value="2Fe-2S_ferredoxin-type"/>
</dbReference>
<dbReference type="InterPro" id="IPR017938">
    <property type="entry name" value="Riboflavin_synthase-like_b-brl"/>
</dbReference>
<keyword evidence="11" id="KW-1185">Reference proteome</keyword>
<reference evidence="10 11" key="1">
    <citation type="submission" date="2019-06" db="EMBL/GenBank/DDBJ databases">
        <title>Sequencing the genomes of 1000 actinobacteria strains.</title>
        <authorList>
            <person name="Klenk H.-P."/>
        </authorList>
    </citation>
    <scope>NUCLEOTIDE SEQUENCE [LARGE SCALE GENOMIC DNA]</scope>
    <source>
        <strain evidence="10 11">DSM 45671</strain>
    </source>
</reference>
<dbReference type="SUPFAM" id="SSF52343">
    <property type="entry name" value="Ferredoxin reductase-like, C-terminal NADP-linked domain"/>
    <property type="match status" value="1"/>
</dbReference>
<comment type="cofactor">
    <cofactor evidence="1">
        <name>FAD</name>
        <dbReference type="ChEBI" id="CHEBI:57692"/>
    </cofactor>
</comment>
<dbReference type="RefSeq" id="WP_147258354.1">
    <property type="nucleotide sequence ID" value="NZ_VIWU01000001.1"/>
</dbReference>
<dbReference type="OrthoDB" id="3807506at2"/>
<dbReference type="InterPro" id="IPR039261">
    <property type="entry name" value="FNR_nucleotide-bd"/>
</dbReference>
<dbReference type="Proteomes" id="UP000321261">
    <property type="component" value="Unassembled WGS sequence"/>
</dbReference>
<dbReference type="SUPFAM" id="SSF54292">
    <property type="entry name" value="2Fe-2S ferredoxin-like"/>
    <property type="match status" value="1"/>
</dbReference>
<evidence type="ECO:0000256" key="6">
    <source>
        <dbReference type="ARBA" id="ARBA00023004"/>
    </source>
</evidence>
<name>A0A561SXB2_9PSEU</name>
<evidence type="ECO:0000256" key="3">
    <source>
        <dbReference type="ARBA" id="ARBA00022714"/>
    </source>
</evidence>
<feature type="domain" description="FAD-binding FR-type" evidence="9">
    <location>
        <begin position="4"/>
        <end position="106"/>
    </location>
</feature>
<keyword evidence="4" id="KW-0479">Metal-binding</keyword>
<gene>
    <name evidence="10" type="ORF">FHX44_115441</name>
</gene>
<proteinExistence type="predicted"/>
<dbReference type="InterPro" id="IPR050415">
    <property type="entry name" value="MRET"/>
</dbReference>
<dbReference type="PROSITE" id="PS00197">
    <property type="entry name" value="2FE2S_FER_1"/>
    <property type="match status" value="1"/>
</dbReference>
<evidence type="ECO:0000313" key="10">
    <source>
        <dbReference type="EMBL" id="TWF79508.1"/>
    </source>
</evidence>
<dbReference type="PANTHER" id="PTHR47354">
    <property type="entry name" value="NADH OXIDOREDUCTASE HCR"/>
    <property type="match status" value="1"/>
</dbReference>
<dbReference type="InterPro" id="IPR012675">
    <property type="entry name" value="Beta-grasp_dom_sf"/>
</dbReference>
<dbReference type="AlphaFoldDB" id="A0A561SXB2"/>
<dbReference type="Gene3D" id="3.40.50.80">
    <property type="entry name" value="Nucleotide-binding domain of ferredoxin-NADP reductase (FNR) module"/>
    <property type="match status" value="1"/>
</dbReference>
<keyword evidence="7" id="KW-0411">Iron-sulfur</keyword>
<keyword evidence="5" id="KW-0560">Oxidoreductase</keyword>